<evidence type="ECO:0000313" key="2">
    <source>
        <dbReference type="EMBL" id="ADI17963.1"/>
    </source>
</evidence>
<feature type="compositionally biased region" description="Polar residues" evidence="1">
    <location>
        <begin position="32"/>
        <end position="44"/>
    </location>
</feature>
<protein>
    <submittedName>
        <fullName evidence="2">Uncharacterized protein</fullName>
    </submittedName>
</protein>
<organism evidence="2">
    <name type="scientific">uncultured Chloroflexi bacterium HF0200_09I09</name>
    <dbReference type="NCBI Taxonomy" id="710736"/>
    <lineage>
        <taxon>Bacteria</taxon>
        <taxon>Bacillati</taxon>
        <taxon>Chloroflexota</taxon>
        <taxon>environmental samples</taxon>
    </lineage>
</organism>
<feature type="region of interest" description="Disordered" evidence="1">
    <location>
        <begin position="22"/>
        <end position="44"/>
    </location>
</feature>
<reference evidence="2" key="1">
    <citation type="journal article" date="2011" name="Environ. Microbiol.">
        <title>Time-series analyses of Monterey Bay coastal microbial picoplankton using a 'genome proxy' microarray.</title>
        <authorList>
            <person name="Rich V.I."/>
            <person name="Pham V.D."/>
            <person name="Eppley J."/>
            <person name="Shi Y."/>
            <person name="DeLong E.F."/>
        </authorList>
    </citation>
    <scope>NUCLEOTIDE SEQUENCE</scope>
</reference>
<dbReference type="EMBL" id="GU474878">
    <property type="protein sequence ID" value="ADI17963.1"/>
    <property type="molecule type" value="Genomic_DNA"/>
</dbReference>
<name>E0XU72_9CHLR</name>
<dbReference type="AntiFam" id="ANF00010">
    <property type="entry name" value="tRNA translation"/>
</dbReference>
<accession>E0XU72</accession>
<evidence type="ECO:0000256" key="1">
    <source>
        <dbReference type="SAM" id="MobiDB-lite"/>
    </source>
</evidence>
<dbReference type="AlphaFoldDB" id="E0XU72"/>
<sequence length="58" mass="6357">MWLPNRGLYWSGSSRDGAVVARRAHNPKVGGSNPSPATKPNQQCCLPFVIRVNKRPPS</sequence>
<proteinExistence type="predicted"/>